<dbReference type="PANTHER" id="PTHR34075:SF5">
    <property type="entry name" value="BLR3430 PROTEIN"/>
    <property type="match status" value="1"/>
</dbReference>
<dbReference type="EMBL" id="FNPE01000003">
    <property type="protein sequence ID" value="SDY24565.1"/>
    <property type="molecule type" value="Genomic_DNA"/>
</dbReference>
<dbReference type="InterPro" id="IPR052513">
    <property type="entry name" value="Thioester_dehydratase-like"/>
</dbReference>
<dbReference type="InterPro" id="IPR012340">
    <property type="entry name" value="NA-bd_OB-fold"/>
</dbReference>
<evidence type="ECO:0000259" key="2">
    <source>
        <dbReference type="Pfam" id="PF12172"/>
    </source>
</evidence>
<accession>A0A1H3IAW3</accession>
<sequence length="134" mass="14314">MHLSAQTHYQAELDAGRFCIQQCPQCTRHVFTPRELCPHCGASPLRWVRASGQGTVYSTSTVARKSDAGGDYNVALIDLDEGVRMMGRVEGIAPADVRIGQRVSAHVASKDGRGLVLFQPALQPAPQASRGGAA</sequence>
<evidence type="ECO:0000313" key="3">
    <source>
        <dbReference type="EMBL" id="SDY24565.1"/>
    </source>
</evidence>
<dbReference type="InterPro" id="IPR022002">
    <property type="entry name" value="ChsH2_Znr"/>
</dbReference>
<dbReference type="RefSeq" id="WP_026062701.1">
    <property type="nucleotide sequence ID" value="NZ_CP069318.1"/>
</dbReference>
<dbReference type="PANTHER" id="PTHR34075">
    <property type="entry name" value="BLR3430 PROTEIN"/>
    <property type="match status" value="1"/>
</dbReference>
<dbReference type="Pfam" id="PF12172">
    <property type="entry name" value="zf-ChsH2"/>
    <property type="match status" value="1"/>
</dbReference>
<gene>
    <name evidence="3" type="ORF">SAMN05421547_103241</name>
</gene>
<evidence type="ECO:0008006" key="5">
    <source>
        <dbReference type="Google" id="ProtNLM"/>
    </source>
</evidence>
<dbReference type="Gene3D" id="6.10.30.10">
    <property type="match status" value="1"/>
</dbReference>
<evidence type="ECO:0000313" key="4">
    <source>
        <dbReference type="Proteomes" id="UP000183417"/>
    </source>
</evidence>
<organism evidence="3 4">
    <name type="scientific">Delftia lacustris</name>
    <dbReference type="NCBI Taxonomy" id="558537"/>
    <lineage>
        <taxon>Bacteria</taxon>
        <taxon>Pseudomonadati</taxon>
        <taxon>Pseudomonadota</taxon>
        <taxon>Betaproteobacteria</taxon>
        <taxon>Burkholderiales</taxon>
        <taxon>Comamonadaceae</taxon>
        <taxon>Delftia</taxon>
    </lineage>
</organism>
<dbReference type="AlphaFoldDB" id="A0A1H3IAW3"/>
<dbReference type="GeneID" id="94689478"/>
<proteinExistence type="predicted"/>
<dbReference type="Proteomes" id="UP000183417">
    <property type="component" value="Unassembled WGS sequence"/>
</dbReference>
<feature type="domain" description="ChsH2 C-terminal OB-fold" evidence="1">
    <location>
        <begin position="47"/>
        <end position="106"/>
    </location>
</feature>
<name>A0A1H3IAW3_9BURK</name>
<evidence type="ECO:0000259" key="1">
    <source>
        <dbReference type="Pfam" id="PF01796"/>
    </source>
</evidence>
<dbReference type="InterPro" id="IPR002878">
    <property type="entry name" value="ChsH2_C"/>
</dbReference>
<protein>
    <recommendedName>
        <fullName evidence="5">DNA-binding protein</fullName>
    </recommendedName>
</protein>
<feature type="domain" description="ChsH2 rubredoxin-like zinc ribbon" evidence="2">
    <location>
        <begin position="12"/>
        <end position="43"/>
    </location>
</feature>
<dbReference type="Pfam" id="PF01796">
    <property type="entry name" value="OB_ChsH2_C"/>
    <property type="match status" value="1"/>
</dbReference>
<dbReference type="SUPFAM" id="SSF50249">
    <property type="entry name" value="Nucleic acid-binding proteins"/>
    <property type="match status" value="1"/>
</dbReference>
<reference evidence="3 4" key="1">
    <citation type="submission" date="2016-10" db="EMBL/GenBank/DDBJ databases">
        <authorList>
            <person name="de Groot N.N."/>
        </authorList>
    </citation>
    <scope>NUCLEOTIDE SEQUENCE [LARGE SCALE GENOMIC DNA]</scope>
    <source>
        <strain evidence="3 4">LMG 24775</strain>
    </source>
</reference>